<name>A0A816JB60_BRANA</name>
<protein>
    <submittedName>
        <fullName evidence="1">(rape) hypothetical protein</fullName>
    </submittedName>
</protein>
<dbReference type="EMBL" id="HG994373">
    <property type="protein sequence ID" value="CAF1756518.1"/>
    <property type="molecule type" value="Genomic_DNA"/>
</dbReference>
<dbReference type="InterPro" id="IPR012340">
    <property type="entry name" value="NA-bd_OB-fold"/>
</dbReference>
<dbReference type="AlphaFoldDB" id="A0A816JB60"/>
<sequence>MSSKKKLVYLDEIRHGKQLGCEKCRKNVINVSPRFKLHLMANDDTAEAKFILLDWVVTPL</sequence>
<gene>
    <name evidence="1" type="ORF">DARMORV10_C09P42880.1</name>
</gene>
<organism evidence="1">
    <name type="scientific">Brassica napus</name>
    <name type="common">Rape</name>
    <dbReference type="NCBI Taxonomy" id="3708"/>
    <lineage>
        <taxon>Eukaryota</taxon>
        <taxon>Viridiplantae</taxon>
        <taxon>Streptophyta</taxon>
        <taxon>Embryophyta</taxon>
        <taxon>Tracheophyta</taxon>
        <taxon>Spermatophyta</taxon>
        <taxon>Magnoliopsida</taxon>
        <taxon>eudicotyledons</taxon>
        <taxon>Gunneridae</taxon>
        <taxon>Pentapetalae</taxon>
        <taxon>rosids</taxon>
        <taxon>malvids</taxon>
        <taxon>Brassicales</taxon>
        <taxon>Brassicaceae</taxon>
        <taxon>Brassiceae</taxon>
        <taxon>Brassica</taxon>
    </lineage>
</organism>
<evidence type="ECO:0000313" key="1">
    <source>
        <dbReference type="EMBL" id="CAF1756518.1"/>
    </source>
</evidence>
<dbReference type="Proteomes" id="UP001295469">
    <property type="component" value="Chromosome C09"/>
</dbReference>
<proteinExistence type="predicted"/>
<reference evidence="1" key="1">
    <citation type="submission" date="2021-01" db="EMBL/GenBank/DDBJ databases">
        <authorList>
            <consortium name="Genoscope - CEA"/>
            <person name="William W."/>
        </authorList>
    </citation>
    <scope>NUCLEOTIDE SEQUENCE</scope>
</reference>
<dbReference type="Gene3D" id="2.40.50.140">
    <property type="entry name" value="Nucleic acid-binding proteins"/>
    <property type="match status" value="1"/>
</dbReference>
<accession>A0A816JB60</accession>